<organism evidence="1">
    <name type="scientific">Salmonella muenchen</name>
    <dbReference type="NCBI Taxonomy" id="596"/>
    <lineage>
        <taxon>Bacteria</taxon>
        <taxon>Pseudomonadati</taxon>
        <taxon>Pseudomonadota</taxon>
        <taxon>Gammaproteobacteria</taxon>
        <taxon>Enterobacterales</taxon>
        <taxon>Enterobacteriaceae</taxon>
        <taxon>Salmonella</taxon>
    </lineage>
</organism>
<reference evidence="1" key="1">
    <citation type="submission" date="2019-03" db="EMBL/GenBank/DDBJ databases">
        <authorList>
            <person name="Ashton P.M."/>
            <person name="Dallman T."/>
            <person name="Nair S."/>
            <person name="De Pinna E."/>
            <person name="Peters T."/>
            <person name="Grant K."/>
        </authorList>
    </citation>
    <scope>NUCLEOTIDE SEQUENCE</scope>
    <source>
        <strain evidence="1">301730</strain>
    </source>
</reference>
<gene>
    <name evidence="1" type="ORF">E0Y79_25630</name>
</gene>
<dbReference type="AlphaFoldDB" id="A0A5Y2E3U4"/>
<comment type="caution">
    <text evidence="1">The sequence shown here is derived from an EMBL/GenBank/DDBJ whole genome shotgun (WGS) entry which is preliminary data.</text>
</comment>
<proteinExistence type="predicted"/>
<sequence length="24" mass="2805">MKSRYLVFFLPLIVAKYTSAETVQ</sequence>
<evidence type="ECO:0000313" key="1">
    <source>
        <dbReference type="EMBL" id="ECD4200999.1"/>
    </source>
</evidence>
<feature type="non-terminal residue" evidence="1">
    <location>
        <position position="24"/>
    </location>
</feature>
<name>A0A5Y2E3U4_SALMU</name>
<protein>
    <submittedName>
        <fullName evidence="1">Acid phosphatase</fullName>
    </submittedName>
</protein>
<accession>A0A5Y2E3U4</accession>
<dbReference type="EMBL" id="AAIEQN010000151">
    <property type="protein sequence ID" value="ECD4200999.1"/>
    <property type="molecule type" value="Genomic_DNA"/>
</dbReference>